<accession>A0ABS6AJV9</accession>
<dbReference type="PROSITE" id="PS00802">
    <property type="entry name" value="TRANSKETOLASE_2"/>
    <property type="match status" value="1"/>
</dbReference>
<dbReference type="InterPro" id="IPR005478">
    <property type="entry name" value="Transketolase_bac-like"/>
</dbReference>
<comment type="catalytic activity">
    <reaction evidence="8 10">
        <text>D-sedoheptulose 7-phosphate + D-glyceraldehyde 3-phosphate = aldehydo-D-ribose 5-phosphate + D-xylulose 5-phosphate</text>
        <dbReference type="Rhea" id="RHEA:10508"/>
        <dbReference type="ChEBI" id="CHEBI:57483"/>
        <dbReference type="ChEBI" id="CHEBI:57737"/>
        <dbReference type="ChEBI" id="CHEBI:58273"/>
        <dbReference type="ChEBI" id="CHEBI:59776"/>
        <dbReference type="EC" id="2.2.1.1"/>
    </reaction>
</comment>
<dbReference type="PROSITE" id="PS00801">
    <property type="entry name" value="TRANSKETOLASE_1"/>
    <property type="match status" value="1"/>
</dbReference>
<dbReference type="EMBL" id="JAHKNG010000019">
    <property type="protein sequence ID" value="MBU3030843.1"/>
    <property type="molecule type" value="Genomic_DNA"/>
</dbReference>
<dbReference type="NCBIfam" id="TIGR00232">
    <property type="entry name" value="tktlase_bact"/>
    <property type="match status" value="1"/>
</dbReference>
<dbReference type="GO" id="GO:0004802">
    <property type="term" value="F:transketolase activity"/>
    <property type="evidence" value="ECO:0007669"/>
    <property type="project" value="UniProtKB-EC"/>
</dbReference>
<feature type="domain" description="Transketolase-like pyrimidine-binding" evidence="11">
    <location>
        <begin position="359"/>
        <end position="530"/>
    </location>
</feature>
<comment type="cofactor">
    <cofactor evidence="10">
        <name>thiamine diphosphate</name>
        <dbReference type="ChEBI" id="CHEBI:58937"/>
    </cofactor>
    <text evidence="10">Binds 1 thiamine pyrophosphate per subunit.</text>
</comment>
<comment type="cofactor">
    <cofactor evidence="10">
        <name>Mg(2+)</name>
        <dbReference type="ChEBI" id="CHEBI:18420"/>
    </cofactor>
    <cofactor evidence="10">
        <name>Ca(2+)</name>
        <dbReference type="ChEBI" id="CHEBI:29108"/>
    </cofactor>
    <cofactor evidence="10">
        <name>Mn(2+)</name>
        <dbReference type="ChEBI" id="CHEBI:29035"/>
    </cofactor>
    <cofactor evidence="10">
        <name>Co(2+)</name>
        <dbReference type="ChEBI" id="CHEBI:48828"/>
    </cofactor>
    <text evidence="10">Binds 1 Mg(2+) ion per subunit. Can also utilize other divalent metal cations, such as Ca(2+), Mn(2+) and Co(2+).</text>
</comment>
<evidence type="ECO:0000313" key="12">
    <source>
        <dbReference type="EMBL" id="MBU3030843.1"/>
    </source>
</evidence>
<evidence type="ECO:0000256" key="3">
    <source>
        <dbReference type="ARBA" id="ARBA00022679"/>
    </source>
</evidence>
<comment type="subunit">
    <text evidence="1 10">Homodimer.</text>
</comment>
<evidence type="ECO:0000313" key="13">
    <source>
        <dbReference type="Proteomes" id="UP001166191"/>
    </source>
</evidence>
<dbReference type="SMART" id="SM00861">
    <property type="entry name" value="Transket_pyr"/>
    <property type="match status" value="1"/>
</dbReference>
<dbReference type="InterPro" id="IPR055152">
    <property type="entry name" value="Transketolase-like_C_2"/>
</dbReference>
<dbReference type="RefSeq" id="WP_216033514.1">
    <property type="nucleotide sequence ID" value="NZ_JAHKNG010000019.1"/>
</dbReference>
<keyword evidence="3 10" id="KW-0808">Transferase</keyword>
<evidence type="ECO:0000256" key="4">
    <source>
        <dbReference type="ARBA" id="ARBA00022723"/>
    </source>
</evidence>
<dbReference type="PANTHER" id="PTHR43522">
    <property type="entry name" value="TRANSKETOLASE"/>
    <property type="match status" value="1"/>
</dbReference>
<dbReference type="Pfam" id="PF02779">
    <property type="entry name" value="Transket_pyr"/>
    <property type="match status" value="1"/>
</dbReference>
<dbReference type="Pfam" id="PF22613">
    <property type="entry name" value="Transketolase_C_1"/>
    <property type="match status" value="1"/>
</dbReference>
<evidence type="ECO:0000256" key="7">
    <source>
        <dbReference type="ARBA" id="ARBA00023052"/>
    </source>
</evidence>
<dbReference type="InterPro" id="IPR020826">
    <property type="entry name" value="Transketolase_BS"/>
</dbReference>
<keyword evidence="5 10" id="KW-0106">Calcium</keyword>
<dbReference type="CDD" id="cd02012">
    <property type="entry name" value="TPP_TK"/>
    <property type="match status" value="1"/>
</dbReference>
<organism evidence="12 13">
    <name type="scientific">Paracoccus marinaquae</name>
    <dbReference type="NCBI Taxonomy" id="2841926"/>
    <lineage>
        <taxon>Bacteria</taxon>
        <taxon>Pseudomonadati</taxon>
        <taxon>Pseudomonadota</taxon>
        <taxon>Alphaproteobacteria</taxon>
        <taxon>Rhodobacterales</taxon>
        <taxon>Paracoccaceae</taxon>
        <taxon>Paracoccus</taxon>
    </lineage>
</organism>
<evidence type="ECO:0000256" key="2">
    <source>
        <dbReference type="ARBA" id="ARBA00013152"/>
    </source>
</evidence>
<dbReference type="EC" id="2.2.1.1" evidence="2 9"/>
<keyword evidence="13" id="KW-1185">Reference proteome</keyword>
<dbReference type="CDD" id="cd07033">
    <property type="entry name" value="TPP_PYR_DXS_TK_like"/>
    <property type="match status" value="1"/>
</dbReference>
<dbReference type="InterPro" id="IPR049557">
    <property type="entry name" value="Transketolase_CS"/>
</dbReference>
<dbReference type="Proteomes" id="UP001166191">
    <property type="component" value="Unassembled WGS sequence"/>
</dbReference>
<dbReference type="InterPro" id="IPR033247">
    <property type="entry name" value="Transketolase_fam"/>
</dbReference>
<dbReference type="InterPro" id="IPR005475">
    <property type="entry name" value="Transketolase-like_Pyr-bd"/>
</dbReference>
<evidence type="ECO:0000256" key="10">
    <source>
        <dbReference type="RuleBase" id="RU004996"/>
    </source>
</evidence>
<proteinExistence type="inferred from homology"/>
<comment type="similarity">
    <text evidence="10">Belongs to the transketolase family.</text>
</comment>
<evidence type="ECO:0000256" key="6">
    <source>
        <dbReference type="ARBA" id="ARBA00022842"/>
    </source>
</evidence>
<reference evidence="12" key="1">
    <citation type="submission" date="2021-06" db="EMBL/GenBank/DDBJ databases">
        <title>Paracoccus bacterium XHP0099 sp. nov., isolated from the surface waters of the Yellow Sea.</title>
        <authorList>
            <person name="Xue H."/>
            <person name="Zhang D."/>
        </authorList>
    </citation>
    <scope>NUCLEOTIDE SEQUENCE</scope>
    <source>
        <strain evidence="12">XHP0099</strain>
    </source>
</reference>
<gene>
    <name evidence="12" type="primary">tkt</name>
    <name evidence="12" type="ORF">KNW02_12030</name>
</gene>
<evidence type="ECO:0000256" key="9">
    <source>
        <dbReference type="NCBIfam" id="TIGR00232"/>
    </source>
</evidence>
<dbReference type="InterPro" id="IPR005474">
    <property type="entry name" value="Transketolase_N"/>
</dbReference>
<keyword evidence="7 10" id="KW-0786">Thiamine pyrophosphate</keyword>
<evidence type="ECO:0000259" key="11">
    <source>
        <dbReference type="SMART" id="SM00861"/>
    </source>
</evidence>
<dbReference type="Pfam" id="PF00456">
    <property type="entry name" value="Transketolase_N"/>
    <property type="match status" value="1"/>
</dbReference>
<keyword evidence="4 10" id="KW-0479">Metal-binding</keyword>
<keyword evidence="6 10" id="KW-0460">Magnesium</keyword>
<evidence type="ECO:0000256" key="8">
    <source>
        <dbReference type="ARBA" id="ARBA00049473"/>
    </source>
</evidence>
<sequence>MDIDARRKADPDHWKLASAIRVLAMDAVEAANSGHPGMPMGMADVATVLFRNHLKFDASAPHWFDRDRFVLSAGHGSMLIYALLHLTGYKQMTMEQIRNFRQLGHITAGHPEYGHVEGVETTTGPLGQGISTAVGMAMAEEAMRAEFGSELCDHRTWVIAGDGCLMEGISQEAVGLAGAQKLGRLIVLWDNNDITIDGRVSLSDRTDQKARFAASGWRVLSCDGHDAADIDRALREAAQDDGRPVLVDCKTVIGFGAPTRSDSAKAHGSPLGAEEIAATRRVYGWTAPAFEIPEGIARDWRAIGARGGETRAAWEARVAALSSDSRDEFSRRIGNGANPHLSPTITALKTQSAEGKPKVATRKASENVLEVLNPHMPENFGGSADLTGSNNTKTGDMSAFGPENRLGRYVHYGIREHGMAAAMNGIWLHGGFRPYGGTFLTFTDYARGAIRLSALMGLPVVYVMTHDSIGLGEDGPTHQPIEHLAICRATPNILTLRPCDQVETAEAWELALSQTDRPSVLALSRQNLPTLRSSHHDENLSARGAYVLREASGGKPAVVLMATGSEVEIAVTAREALEADGTPTRVVSVPSMELFRAQARAYREEVLPDGTVRVAIEAAVRQPWDWLLLGERGREEKSDFVGMTGFGASAPAPALYKEFGITAEAVTGRAKALL</sequence>
<dbReference type="PANTHER" id="PTHR43522:SF2">
    <property type="entry name" value="TRANSKETOLASE 1-RELATED"/>
    <property type="match status" value="1"/>
</dbReference>
<evidence type="ECO:0000256" key="1">
    <source>
        <dbReference type="ARBA" id="ARBA00011738"/>
    </source>
</evidence>
<protein>
    <recommendedName>
        <fullName evidence="2 9">Transketolase</fullName>
        <ecNumber evidence="2 9">2.2.1.1</ecNumber>
    </recommendedName>
</protein>
<name>A0ABS6AJV9_9RHOB</name>
<comment type="caution">
    <text evidence="12">The sequence shown here is derived from an EMBL/GenBank/DDBJ whole genome shotgun (WGS) entry which is preliminary data.</text>
</comment>
<evidence type="ECO:0000256" key="5">
    <source>
        <dbReference type="ARBA" id="ARBA00022837"/>
    </source>
</evidence>
<comment type="function">
    <text evidence="10">Catalyzes the transfer of a two-carbon ketol group from a ketose donor to an aldose acceptor, via a covalent intermediate with the cofactor thiamine pyrophosphate.</text>
</comment>